<dbReference type="Gene3D" id="3.40.50.2000">
    <property type="entry name" value="Glycogen Phosphorylase B"/>
    <property type="match status" value="2"/>
</dbReference>
<keyword evidence="1" id="KW-0808">Transferase</keyword>
<proteinExistence type="predicted"/>
<dbReference type="InterPro" id="IPR050194">
    <property type="entry name" value="Glycosyltransferase_grp1"/>
</dbReference>
<gene>
    <name evidence="6" type="ORF">HRR80_008902</name>
</gene>
<feature type="compositionally biased region" description="Low complexity" evidence="2">
    <location>
        <begin position="308"/>
        <end position="324"/>
    </location>
</feature>
<dbReference type="SUPFAM" id="SSF53756">
    <property type="entry name" value="UDP-Glycosyltransferase/glycogen phosphorylase"/>
    <property type="match status" value="1"/>
</dbReference>
<reference evidence="6" key="1">
    <citation type="submission" date="2023-01" db="EMBL/GenBank/DDBJ databases">
        <title>Exophiala dermititidis isolated from Cystic Fibrosis Patient.</title>
        <authorList>
            <person name="Kurbessoian T."/>
            <person name="Crocker A."/>
            <person name="Murante D."/>
            <person name="Hogan D.A."/>
            <person name="Stajich J.E."/>
        </authorList>
    </citation>
    <scope>NUCLEOTIDE SEQUENCE</scope>
    <source>
        <strain evidence="6">Ex8</strain>
    </source>
</reference>
<feature type="region of interest" description="Disordered" evidence="2">
    <location>
        <begin position="544"/>
        <end position="571"/>
    </location>
</feature>
<feature type="transmembrane region" description="Helical" evidence="3">
    <location>
        <begin position="576"/>
        <end position="596"/>
    </location>
</feature>
<dbReference type="InterPro" id="IPR028098">
    <property type="entry name" value="Glyco_trans_4-like_N"/>
</dbReference>
<dbReference type="PANTHER" id="PTHR45947:SF3">
    <property type="entry name" value="SULFOQUINOVOSYL TRANSFERASE SQD2"/>
    <property type="match status" value="1"/>
</dbReference>
<evidence type="ECO:0000259" key="4">
    <source>
        <dbReference type="Pfam" id="PF00534"/>
    </source>
</evidence>
<dbReference type="Proteomes" id="UP001161757">
    <property type="component" value="Unassembled WGS sequence"/>
</dbReference>
<feature type="compositionally biased region" description="Basic and acidic residues" evidence="2">
    <location>
        <begin position="293"/>
        <end position="303"/>
    </location>
</feature>
<dbReference type="Pfam" id="PF13579">
    <property type="entry name" value="Glyco_trans_4_4"/>
    <property type="match status" value="1"/>
</dbReference>
<feature type="domain" description="Glycosyl transferase family 1" evidence="4">
    <location>
        <begin position="326"/>
        <end position="518"/>
    </location>
</feature>
<protein>
    <submittedName>
        <fullName evidence="6">Uncharacterized protein</fullName>
    </submittedName>
</protein>
<dbReference type="PANTHER" id="PTHR45947">
    <property type="entry name" value="SULFOQUINOVOSYL TRANSFERASE SQD2"/>
    <property type="match status" value="1"/>
</dbReference>
<dbReference type="GO" id="GO:0016757">
    <property type="term" value="F:glycosyltransferase activity"/>
    <property type="evidence" value="ECO:0007669"/>
    <property type="project" value="UniProtKB-KW"/>
</dbReference>
<dbReference type="CDD" id="cd03814">
    <property type="entry name" value="GT4-like"/>
    <property type="match status" value="1"/>
</dbReference>
<keyword evidence="3" id="KW-1133">Transmembrane helix</keyword>
<evidence type="ECO:0000259" key="5">
    <source>
        <dbReference type="Pfam" id="PF13579"/>
    </source>
</evidence>
<keyword evidence="3" id="KW-0812">Transmembrane</keyword>
<dbReference type="AlphaFoldDB" id="A0AAN6EKR3"/>
<evidence type="ECO:0000313" key="7">
    <source>
        <dbReference type="Proteomes" id="UP001161757"/>
    </source>
</evidence>
<feature type="region of interest" description="Disordered" evidence="2">
    <location>
        <begin position="293"/>
        <end position="329"/>
    </location>
</feature>
<sequence length="640" mass="70394">MVVGEAPAANGTLHEFDGVGERSQLRRDEFEDGEFPESLRGKRVLLFTESHGPVNGVSRTTLSLINYLRGQGVHLAVVSPGSEHLGSKGQERDTKPLSEDKVDHKGGSGTFRSPASYTEFRLPGYPLPYNPHLAVVHPFDLNKDILQRMPILFSNSQLSQDPKQGTTKAQYPDLIYLASPASLGFQVLWYLRQLAHSPPVLLNFQTDLSAYSEILFPAPVARFSVWLLGVVQGYLFNNPQTVRTVFYPSSGIREYLEHVGVPRDRLVRLGRGVDTVLFNPSRRSQAYRRRILEADGGDVRPENDQAGDDNSNPTSANNNPTMANLSDDKNENSKEIILLTVCRLAPEKGFDFLSHAMTKLVNSLTTTTTTTTNTNTQSQSSLKSKPQPLRFKLLIVGGNPNPAVTTQIRLQFTSSSILRSQIIFTDFLTGPPLAQAYASADIFLHCSTTETFGLVVLEAMASGVPVVARDQGGPSDIVDHGNTGYLIPPANIDKFVDAVMQLASDAALRSTMARNAREFACRNTWERINARVAGYMARSLELELDSSDSKEPGPNPWTPRPEPSRRNHKTTGTGNLIIRYITSITTSMSTILLGQLQRIRQALRMKAARGVVYVIWALSVGVIFLYGNKSFGSGSSKRSS</sequence>
<feature type="transmembrane region" description="Helical" evidence="3">
    <location>
        <begin position="608"/>
        <end position="627"/>
    </location>
</feature>
<keyword evidence="3" id="KW-0472">Membrane</keyword>
<evidence type="ECO:0000256" key="1">
    <source>
        <dbReference type="ARBA" id="ARBA00022676"/>
    </source>
</evidence>
<name>A0AAN6EKR3_EXODE</name>
<organism evidence="6 7">
    <name type="scientific">Exophiala dermatitidis</name>
    <name type="common">Black yeast-like fungus</name>
    <name type="synonym">Wangiella dermatitidis</name>
    <dbReference type="NCBI Taxonomy" id="5970"/>
    <lineage>
        <taxon>Eukaryota</taxon>
        <taxon>Fungi</taxon>
        <taxon>Dikarya</taxon>
        <taxon>Ascomycota</taxon>
        <taxon>Pezizomycotina</taxon>
        <taxon>Eurotiomycetes</taxon>
        <taxon>Chaetothyriomycetidae</taxon>
        <taxon>Chaetothyriales</taxon>
        <taxon>Herpotrichiellaceae</taxon>
        <taxon>Exophiala</taxon>
    </lineage>
</organism>
<evidence type="ECO:0000256" key="3">
    <source>
        <dbReference type="SAM" id="Phobius"/>
    </source>
</evidence>
<evidence type="ECO:0000313" key="6">
    <source>
        <dbReference type="EMBL" id="KAJ8986960.1"/>
    </source>
</evidence>
<comment type="caution">
    <text evidence="6">The sequence shown here is derived from an EMBL/GenBank/DDBJ whole genome shotgun (WGS) entry which is preliminary data.</text>
</comment>
<keyword evidence="1" id="KW-0328">Glycosyltransferase</keyword>
<accession>A0AAN6EKR3</accession>
<dbReference type="InterPro" id="IPR001296">
    <property type="entry name" value="Glyco_trans_1"/>
</dbReference>
<feature type="domain" description="Glycosyltransferase subfamily 4-like N-terminal" evidence="5">
    <location>
        <begin position="55"/>
        <end position="271"/>
    </location>
</feature>
<evidence type="ECO:0000256" key="2">
    <source>
        <dbReference type="SAM" id="MobiDB-lite"/>
    </source>
</evidence>
<feature type="region of interest" description="Disordered" evidence="2">
    <location>
        <begin position="1"/>
        <end position="20"/>
    </location>
</feature>
<dbReference type="EMBL" id="JAJGCB010000029">
    <property type="protein sequence ID" value="KAJ8986960.1"/>
    <property type="molecule type" value="Genomic_DNA"/>
</dbReference>
<feature type="region of interest" description="Disordered" evidence="2">
    <location>
        <begin position="80"/>
        <end position="110"/>
    </location>
</feature>
<feature type="compositionally biased region" description="Basic and acidic residues" evidence="2">
    <location>
        <begin position="85"/>
        <end position="106"/>
    </location>
</feature>
<dbReference type="Pfam" id="PF00534">
    <property type="entry name" value="Glycos_transf_1"/>
    <property type="match status" value="1"/>
</dbReference>